<protein>
    <submittedName>
        <fullName evidence="1">Uncharacterized protein</fullName>
    </submittedName>
</protein>
<organism evidence="1 2">
    <name type="scientific">Phocaeicola plebeius</name>
    <dbReference type="NCBI Taxonomy" id="310297"/>
    <lineage>
        <taxon>Bacteria</taxon>
        <taxon>Pseudomonadati</taxon>
        <taxon>Bacteroidota</taxon>
        <taxon>Bacteroidia</taxon>
        <taxon>Bacteroidales</taxon>
        <taxon>Bacteroidaceae</taxon>
        <taxon>Phocaeicola</taxon>
    </lineage>
</organism>
<accession>A0A414FS02</accession>
<reference evidence="1 2" key="1">
    <citation type="submission" date="2018-08" db="EMBL/GenBank/DDBJ databases">
        <title>A genome reference for cultivated species of the human gut microbiota.</title>
        <authorList>
            <person name="Zou Y."/>
            <person name="Xue W."/>
            <person name="Luo G."/>
        </authorList>
    </citation>
    <scope>NUCLEOTIDE SEQUENCE [LARGE SCALE GENOMIC DNA]</scope>
    <source>
        <strain evidence="1 2">AM31-10</strain>
    </source>
</reference>
<evidence type="ECO:0000313" key="1">
    <source>
        <dbReference type="EMBL" id="RHD53442.1"/>
    </source>
</evidence>
<dbReference type="Proteomes" id="UP000284361">
    <property type="component" value="Unassembled WGS sequence"/>
</dbReference>
<gene>
    <name evidence="1" type="ORF">DW789_10830</name>
</gene>
<evidence type="ECO:0000313" key="2">
    <source>
        <dbReference type="Proteomes" id="UP000284361"/>
    </source>
</evidence>
<dbReference type="EMBL" id="QSJG01000022">
    <property type="protein sequence ID" value="RHD53442.1"/>
    <property type="molecule type" value="Genomic_DNA"/>
</dbReference>
<comment type="caution">
    <text evidence="1">The sequence shown here is derived from an EMBL/GenBank/DDBJ whole genome shotgun (WGS) entry which is preliminary data.</text>
</comment>
<name>A0A414FS02_9BACT</name>
<proteinExistence type="predicted"/>
<sequence>MMTVFVLFQTDIYKTRASRVFFGVFTSEAKAVDHAKENGLYTHDAEVVIIECETDKFGEV</sequence>
<dbReference type="AlphaFoldDB" id="A0A414FS02"/>